<evidence type="ECO:0000256" key="3">
    <source>
        <dbReference type="ARBA" id="ARBA00022723"/>
    </source>
</evidence>
<dbReference type="OrthoDB" id="9765462at2"/>
<feature type="binding site" evidence="6">
    <location>
        <position position="69"/>
    </location>
    <ligand>
        <name>Zn(2+)</name>
        <dbReference type="ChEBI" id="CHEBI:29105"/>
        <label>1</label>
    </ligand>
</feature>
<evidence type="ECO:0000259" key="7">
    <source>
        <dbReference type="Pfam" id="PF01979"/>
    </source>
</evidence>
<dbReference type="EC" id="3.5.2.3" evidence="6"/>
<feature type="binding site" evidence="6">
    <location>
        <position position="284"/>
    </location>
    <ligand>
        <name>substrate</name>
    </ligand>
</feature>
<sequence length="436" mass="47059">MLIKNIRIIDPASSIDEVGSILIKDDKIEKIVKGSLEEKGDLNLIENEKEIIDGTGLVACPGLVDVHVHFRDPGLTYKEDIYTGAEAAKAGGFTSVVCMGNTKPVVDSVETLKYVLDKGKETGINVYSVATVTKGLKGEELTDIEGLAAAGAIGFSDDGIPIMNAKLLKEAMERIKKLDLPISLHEEDPAFIKQMGINEGKVSKEINYGGASSLAEDSMAARDSMIALATGVKCDIQHITSKNTIEVVRLAKKLGGKVYGEATPQHFSVTEDIVLKKGTLARVNPPIRTEEDRRAIIEGLKDGTIDMIVTDHAPHSSEEKSKDMASAPSGMIGLETSLALGITNLVKKNELTLSELIEKMSTNPAKIYNINGGTLSEGAYADITIFDENKEWIVTDNFKSKAKNSPFIGEKLTGKVIYTICKGKVVYNDLTSEEKS</sequence>
<dbReference type="InterPro" id="IPR004722">
    <property type="entry name" value="DHOase"/>
</dbReference>
<organism evidence="8 9">
    <name type="scientific">Eubacterium uniforme</name>
    <dbReference type="NCBI Taxonomy" id="39495"/>
    <lineage>
        <taxon>Bacteria</taxon>
        <taxon>Bacillati</taxon>
        <taxon>Bacillota</taxon>
        <taxon>Clostridia</taxon>
        <taxon>Eubacteriales</taxon>
        <taxon>Eubacteriaceae</taxon>
        <taxon>Eubacterium</taxon>
    </lineage>
</organism>
<dbReference type="GO" id="GO:0008270">
    <property type="term" value="F:zinc ion binding"/>
    <property type="evidence" value="ECO:0007669"/>
    <property type="project" value="UniProtKB-UniRule"/>
</dbReference>
<evidence type="ECO:0000256" key="5">
    <source>
        <dbReference type="ARBA" id="ARBA00022975"/>
    </source>
</evidence>
<dbReference type="GO" id="GO:0044205">
    <property type="term" value="P:'de novo' UMP biosynthetic process"/>
    <property type="evidence" value="ECO:0007669"/>
    <property type="project" value="UniProtKB-UniRule"/>
</dbReference>
<name>A0A1T4VST9_9FIRM</name>
<dbReference type="PROSITE" id="PS00483">
    <property type="entry name" value="DIHYDROOROTASE_2"/>
    <property type="match status" value="1"/>
</dbReference>
<comment type="pathway">
    <text evidence="6">Pyrimidine metabolism; UMP biosynthesis via de novo pathway; (S)-dihydroorotate from bicarbonate: step 3/3.</text>
</comment>
<protein>
    <recommendedName>
        <fullName evidence="6">Dihydroorotase</fullName>
        <shortName evidence="6">DHOase</shortName>
        <ecNumber evidence="6">3.5.2.3</ecNumber>
    </recommendedName>
</protein>
<dbReference type="GO" id="GO:0005737">
    <property type="term" value="C:cytoplasm"/>
    <property type="evidence" value="ECO:0007669"/>
    <property type="project" value="TreeGrafter"/>
</dbReference>
<feature type="binding site" evidence="6">
    <location>
        <position position="67"/>
    </location>
    <ligand>
        <name>Zn(2+)</name>
        <dbReference type="ChEBI" id="CHEBI:29105"/>
        <label>1</label>
    </ligand>
</feature>
<dbReference type="PANTHER" id="PTHR43668">
    <property type="entry name" value="ALLANTOINASE"/>
    <property type="match status" value="1"/>
</dbReference>
<dbReference type="InterPro" id="IPR032466">
    <property type="entry name" value="Metal_Hydrolase"/>
</dbReference>
<feature type="domain" description="Amidohydrolase-related" evidence="7">
    <location>
        <begin position="59"/>
        <end position="426"/>
    </location>
</feature>
<dbReference type="GO" id="GO:0004038">
    <property type="term" value="F:allantoinase activity"/>
    <property type="evidence" value="ECO:0007669"/>
    <property type="project" value="TreeGrafter"/>
</dbReference>
<evidence type="ECO:0000256" key="4">
    <source>
        <dbReference type="ARBA" id="ARBA00022801"/>
    </source>
</evidence>
<keyword evidence="4 6" id="KW-0378">Hydrolase</keyword>
<dbReference type="EMBL" id="FUXZ01000009">
    <property type="protein sequence ID" value="SKA68074.1"/>
    <property type="molecule type" value="Genomic_DNA"/>
</dbReference>
<dbReference type="InterPro" id="IPR002195">
    <property type="entry name" value="Dihydroorotase_CS"/>
</dbReference>
<dbReference type="STRING" id="39495.SAMN02745111_01525"/>
<feature type="binding site" evidence="6">
    <location>
        <position position="315"/>
    </location>
    <ligand>
        <name>substrate</name>
    </ligand>
</feature>
<comment type="function">
    <text evidence="1 6">Catalyzes the reversible cyclization of carbamoyl aspartate to dihydroorotate.</text>
</comment>
<dbReference type="NCBIfam" id="TIGR00857">
    <property type="entry name" value="pyrC_multi"/>
    <property type="match status" value="1"/>
</dbReference>
<dbReference type="SUPFAM" id="SSF51338">
    <property type="entry name" value="Composite domain of metallo-dependent hydrolases"/>
    <property type="match status" value="1"/>
</dbReference>
<dbReference type="InterPro" id="IPR006680">
    <property type="entry name" value="Amidohydro-rel"/>
</dbReference>
<evidence type="ECO:0000313" key="9">
    <source>
        <dbReference type="Proteomes" id="UP000190814"/>
    </source>
</evidence>
<keyword evidence="5 6" id="KW-0665">Pyrimidine biosynthesis</keyword>
<feature type="binding site" evidence="6">
    <location>
        <position position="185"/>
    </location>
    <ligand>
        <name>Zn(2+)</name>
        <dbReference type="ChEBI" id="CHEBI:29105"/>
        <label>2</label>
    </ligand>
</feature>
<dbReference type="InterPro" id="IPR011059">
    <property type="entry name" value="Metal-dep_hydrolase_composite"/>
</dbReference>
<dbReference type="Proteomes" id="UP000190814">
    <property type="component" value="Unassembled WGS sequence"/>
</dbReference>
<reference evidence="8 9" key="1">
    <citation type="submission" date="2017-02" db="EMBL/GenBank/DDBJ databases">
        <authorList>
            <person name="Peterson S.W."/>
        </authorList>
    </citation>
    <scope>NUCLEOTIDE SEQUENCE [LARGE SCALE GENOMIC DNA]</scope>
    <source>
        <strain evidence="8 9">ATCC 35992</strain>
    </source>
</reference>
<dbReference type="Gene3D" id="2.30.40.10">
    <property type="entry name" value="Urease, subunit C, domain 1"/>
    <property type="match status" value="1"/>
</dbReference>
<feature type="binding site" evidence="6">
    <location>
        <position position="238"/>
    </location>
    <ligand>
        <name>Zn(2+)</name>
        <dbReference type="ChEBI" id="CHEBI:29105"/>
        <label>2</label>
    </ligand>
</feature>
<evidence type="ECO:0000256" key="2">
    <source>
        <dbReference type="ARBA" id="ARBA00010286"/>
    </source>
</evidence>
<feature type="binding site" evidence="6">
    <location>
        <position position="158"/>
    </location>
    <ligand>
        <name>Zn(2+)</name>
        <dbReference type="ChEBI" id="CHEBI:29105"/>
        <label>2</label>
    </ligand>
</feature>
<dbReference type="GO" id="GO:0004151">
    <property type="term" value="F:dihydroorotase activity"/>
    <property type="evidence" value="ECO:0007669"/>
    <property type="project" value="UniProtKB-UniRule"/>
</dbReference>
<dbReference type="UniPathway" id="UPA00070">
    <property type="reaction ID" value="UER00117"/>
</dbReference>
<dbReference type="CDD" id="cd01317">
    <property type="entry name" value="DHOase_IIa"/>
    <property type="match status" value="1"/>
</dbReference>
<feature type="binding site" evidence="6">
    <location>
        <position position="158"/>
    </location>
    <ligand>
        <name>Zn(2+)</name>
        <dbReference type="ChEBI" id="CHEBI:29105"/>
        <label>1</label>
    </ligand>
</feature>
<comment type="catalytic activity">
    <reaction evidence="6">
        <text>(S)-dihydroorotate + H2O = N-carbamoyl-L-aspartate + H(+)</text>
        <dbReference type="Rhea" id="RHEA:24296"/>
        <dbReference type="ChEBI" id="CHEBI:15377"/>
        <dbReference type="ChEBI" id="CHEBI:15378"/>
        <dbReference type="ChEBI" id="CHEBI:30864"/>
        <dbReference type="ChEBI" id="CHEBI:32814"/>
        <dbReference type="EC" id="3.5.2.3"/>
    </reaction>
</comment>
<comment type="cofactor">
    <cofactor evidence="6">
        <name>Zn(2+)</name>
        <dbReference type="ChEBI" id="CHEBI:29105"/>
    </cofactor>
    <text evidence="6">Binds 2 Zn(2+) ions per subunit.</text>
</comment>
<proteinExistence type="inferred from homology"/>
<dbReference type="PANTHER" id="PTHR43668:SF2">
    <property type="entry name" value="ALLANTOINASE"/>
    <property type="match status" value="1"/>
</dbReference>
<feature type="binding site" evidence="6">
    <location>
        <begin position="69"/>
        <end position="71"/>
    </location>
    <ligand>
        <name>substrate</name>
    </ligand>
</feature>
<evidence type="ECO:0000313" key="8">
    <source>
        <dbReference type="EMBL" id="SKA68074.1"/>
    </source>
</evidence>
<keyword evidence="9" id="KW-1185">Reference proteome</keyword>
<keyword evidence="3 6" id="KW-0479">Metal-binding</keyword>
<evidence type="ECO:0000256" key="1">
    <source>
        <dbReference type="ARBA" id="ARBA00002368"/>
    </source>
</evidence>
<feature type="binding site" evidence="6">
    <location>
        <position position="311"/>
    </location>
    <ligand>
        <name>Zn(2+)</name>
        <dbReference type="ChEBI" id="CHEBI:29105"/>
        <label>1</label>
    </ligand>
</feature>
<dbReference type="RefSeq" id="WP_078766390.1">
    <property type="nucleotide sequence ID" value="NZ_FUXZ01000009.1"/>
</dbReference>
<dbReference type="InterPro" id="IPR050138">
    <property type="entry name" value="DHOase/Allantoinase_Hydrolase"/>
</dbReference>
<dbReference type="SUPFAM" id="SSF51556">
    <property type="entry name" value="Metallo-dependent hydrolases"/>
    <property type="match status" value="1"/>
</dbReference>
<feature type="active site" evidence="6">
    <location>
        <position position="311"/>
    </location>
</feature>
<accession>A0A1T4VST9</accession>
<dbReference type="AlphaFoldDB" id="A0A1T4VST9"/>
<dbReference type="PROSITE" id="PS00482">
    <property type="entry name" value="DIHYDROOROTASE_1"/>
    <property type="match status" value="1"/>
</dbReference>
<gene>
    <name evidence="6" type="primary">pyrC</name>
    <name evidence="8" type="ORF">SAMN02745111_01525</name>
</gene>
<feature type="binding site" evidence="6">
    <location>
        <position position="101"/>
    </location>
    <ligand>
        <name>substrate</name>
    </ligand>
</feature>
<dbReference type="Gene3D" id="3.20.20.140">
    <property type="entry name" value="Metal-dependent hydrolases"/>
    <property type="match status" value="1"/>
</dbReference>
<dbReference type="GO" id="GO:0006145">
    <property type="term" value="P:purine nucleobase catabolic process"/>
    <property type="evidence" value="ECO:0007669"/>
    <property type="project" value="TreeGrafter"/>
</dbReference>
<keyword evidence="6" id="KW-0862">Zinc</keyword>
<dbReference type="Pfam" id="PF01979">
    <property type="entry name" value="Amidohydro_1"/>
    <property type="match status" value="1"/>
</dbReference>
<comment type="similarity">
    <text evidence="2 6">Belongs to the metallo-dependent hydrolases superfamily. DHOase family. Class I DHOase subfamily.</text>
</comment>
<dbReference type="NCBIfam" id="NF006839">
    <property type="entry name" value="PRK09357.1-4"/>
    <property type="match status" value="1"/>
</dbReference>
<dbReference type="HAMAP" id="MF_00220_B">
    <property type="entry name" value="PyrC_classI_B"/>
    <property type="match status" value="1"/>
</dbReference>
<evidence type="ECO:0000256" key="6">
    <source>
        <dbReference type="HAMAP-Rule" id="MF_00220"/>
    </source>
</evidence>
<comment type="caution">
    <text evidence="6">Lacks conserved residue(s) required for the propagation of feature annotation.</text>
</comment>